<evidence type="ECO:0000313" key="14">
    <source>
        <dbReference type="Proteomes" id="UP001215280"/>
    </source>
</evidence>
<dbReference type="GO" id="GO:0044027">
    <property type="term" value="P:negative regulation of gene expression via chromosomal CpG island methylation"/>
    <property type="evidence" value="ECO:0007669"/>
    <property type="project" value="TreeGrafter"/>
</dbReference>
<feature type="region of interest" description="Disordered" evidence="11">
    <location>
        <begin position="28"/>
        <end position="53"/>
    </location>
</feature>
<dbReference type="PANTHER" id="PTHR10629:SF52">
    <property type="entry name" value="DNA (CYTOSINE-5)-METHYLTRANSFERASE 1"/>
    <property type="match status" value="1"/>
</dbReference>
<name>A0AAD7J2R2_9AGAR</name>
<dbReference type="Pfam" id="PF00145">
    <property type="entry name" value="DNA_methylase"/>
    <property type="match status" value="1"/>
</dbReference>
<keyword evidence="14" id="KW-1185">Reference proteome</keyword>
<dbReference type="Gene3D" id="2.30.30.490">
    <property type="match status" value="2"/>
</dbReference>
<dbReference type="PRINTS" id="PR00105">
    <property type="entry name" value="C5METTRFRASE"/>
</dbReference>
<dbReference type="Gene3D" id="3.90.120.10">
    <property type="entry name" value="DNA Methylase, subunit A, domain 2"/>
    <property type="match status" value="2"/>
</dbReference>
<protein>
    <recommendedName>
        <fullName evidence="2">DNA (cytosine-5-)-methyltransferase</fullName>
        <ecNumber evidence="2">2.1.1.37</ecNumber>
    </recommendedName>
</protein>
<keyword evidence="4 10" id="KW-0808">Transferase</keyword>
<sequence>MAPPPRRPSAWEVSFPEEAAAELEALQISQTSGPQTSPNLKRKVDHSADAPQRVAKRSQRLAVAYYKAPRRYIIETAEYRAAGEEIDPRLHKPVRVLQNFCVFDPSNRNELVTLDAVETLEEPQRQYAAAGIVLLLDEDDEDYGQEDGVDELEDTDGDQVHLDIMALSAFDYLKGDAPIYLETKFAFYELRGPSTSYKPYFLAFFAPRRVARSVMMRAAAADPMEDYNNFWAWAKKKKLDEAMPYIREAHENGLHRSPLIQELLDKTPVEELGPLRRIRFAPRPHLPNTSFLGNPDLALLKPENQSATHVTPLIYELAKGYFEENIQVVGAPPIPPNKADMQIQKAKALRFLKESVSSLLSPKKAYPTATPQYRRYGHCSDEARIGDEVYKAQDFVLIRRGHDPAHEIPAPLLVNIPDDAVLADYFWFARIIYFKIDSQKVHIQWLYHGSQMILAEMAHPQELFLSMHCQDLAIEFIAQKISVVYALEPPRRPEQFFLRSVYTELDASFTSLDEQEMNRVVGNLPPDNCLPCSRSEQHNSNAESTFVEEDSRGIAGVSYQGHKYHVSEFFLYQNENDGPALIGHLERVQLERRGGTVILFRKVGRVAVDLKGLGTEIENNLYPERHLFLTEETSAIPIEQLIRPVQVFAWSFFKDVAEVKTWVDYSPYNYYCTYRLPSLTTEPPIQSWARRVEVLSSSHKVCEFRSCRSDLYRGEFREDEFQAEQQGQGYQCLDLFGGTGAFSLGAAEGSRGCLKPTHVVEITPSAARTAQQNSDAVTYCQDANVVLRYFIKSAARHDLEVPKQLFDNKTPLPPPIEPGKMRAIFAGLPCQSHSRLNMYRKADDQKSNLILTAASYVDFFRPDFFFLENVPGFLRYNLLAEQASRYRVEGGIEMGGLKLLLRALLDMKYQVRFFLLQAGNYGAPQSRIRFFLVAARHGLPLPDMPQPTHDFEVVNQLRIKFPFQREAVGTLRTTRGTMAHPSVSVEDAIGDLPPFDWKHPDPKNADAALRKVLKRRKDDGIPVFDCDREKAHCGYEDVFEYKHAPRTSYQREAREHPTENIQHFTRCFLPKTVERVITIPLKPGADFRSLPDHLGEWQFNSPLSAVGRNRYRGGLYGRLDNNGYFPTTVTNMHPTAKQSKVLHPDCLRMVTVRELARSQGFPDWFVFVSRNDNVVTLHRQIGNAVPWQVSRALGRELRTALFKKWKEKQLRRDE</sequence>
<dbReference type="Proteomes" id="UP001215280">
    <property type="component" value="Unassembled WGS sequence"/>
</dbReference>
<organism evidence="13 14">
    <name type="scientific">Mycena maculata</name>
    <dbReference type="NCBI Taxonomy" id="230809"/>
    <lineage>
        <taxon>Eukaryota</taxon>
        <taxon>Fungi</taxon>
        <taxon>Dikarya</taxon>
        <taxon>Basidiomycota</taxon>
        <taxon>Agaricomycotina</taxon>
        <taxon>Agaricomycetes</taxon>
        <taxon>Agaricomycetidae</taxon>
        <taxon>Agaricales</taxon>
        <taxon>Marasmiineae</taxon>
        <taxon>Mycenaceae</taxon>
        <taxon>Mycena</taxon>
    </lineage>
</organism>
<dbReference type="InterPro" id="IPR001025">
    <property type="entry name" value="BAH_dom"/>
</dbReference>
<dbReference type="SUPFAM" id="SSF53335">
    <property type="entry name" value="S-adenosyl-L-methionine-dependent methyltransferases"/>
    <property type="match status" value="1"/>
</dbReference>
<evidence type="ECO:0000256" key="6">
    <source>
        <dbReference type="ARBA" id="ARBA00022737"/>
    </source>
</evidence>
<evidence type="ECO:0000256" key="8">
    <source>
        <dbReference type="ARBA" id="ARBA00023242"/>
    </source>
</evidence>
<evidence type="ECO:0000313" key="13">
    <source>
        <dbReference type="EMBL" id="KAJ7755004.1"/>
    </source>
</evidence>
<gene>
    <name evidence="13" type="ORF">DFH07DRAFT_822537</name>
</gene>
<evidence type="ECO:0000256" key="3">
    <source>
        <dbReference type="ARBA" id="ARBA00022603"/>
    </source>
</evidence>
<evidence type="ECO:0000256" key="5">
    <source>
        <dbReference type="ARBA" id="ARBA00022691"/>
    </source>
</evidence>
<feature type="domain" description="BAH" evidence="12">
    <location>
        <begin position="406"/>
        <end position="525"/>
    </location>
</feature>
<dbReference type="GO" id="GO:0006346">
    <property type="term" value="P:DNA methylation-dependent constitutive heterochromatin formation"/>
    <property type="evidence" value="ECO:0007669"/>
    <property type="project" value="InterPro"/>
</dbReference>
<dbReference type="InterPro" id="IPR022702">
    <property type="entry name" value="Cytosine_MeTrfase1_RFD"/>
</dbReference>
<dbReference type="GO" id="GO:0003677">
    <property type="term" value="F:DNA binding"/>
    <property type="evidence" value="ECO:0007669"/>
    <property type="project" value="UniProtKB-KW"/>
</dbReference>
<dbReference type="GO" id="GO:0032259">
    <property type="term" value="P:methylation"/>
    <property type="evidence" value="ECO:0007669"/>
    <property type="project" value="UniProtKB-KW"/>
</dbReference>
<comment type="subcellular location">
    <subcellularLocation>
        <location evidence="1">Nucleus</location>
    </subcellularLocation>
</comment>
<dbReference type="EC" id="2.1.1.37" evidence="2"/>
<dbReference type="GO" id="GO:0003682">
    <property type="term" value="F:chromatin binding"/>
    <property type="evidence" value="ECO:0007669"/>
    <property type="project" value="InterPro"/>
</dbReference>
<dbReference type="InterPro" id="IPR050390">
    <property type="entry name" value="C5-Methyltransferase"/>
</dbReference>
<keyword evidence="6" id="KW-0677">Repeat</keyword>
<evidence type="ECO:0000256" key="10">
    <source>
        <dbReference type="PROSITE-ProRule" id="PRU01016"/>
    </source>
</evidence>
<feature type="compositionally biased region" description="Polar residues" evidence="11">
    <location>
        <begin position="28"/>
        <end position="39"/>
    </location>
</feature>
<dbReference type="GO" id="GO:0003886">
    <property type="term" value="F:DNA (cytosine-5-)-methyltransferase activity"/>
    <property type="evidence" value="ECO:0007669"/>
    <property type="project" value="UniProtKB-EC"/>
</dbReference>
<accession>A0AAD7J2R2</accession>
<comment type="caution">
    <text evidence="13">The sequence shown here is derived from an EMBL/GenBank/DDBJ whole genome shotgun (WGS) entry which is preliminary data.</text>
</comment>
<dbReference type="Pfam" id="PF12047">
    <property type="entry name" value="DNMT1-RFD"/>
    <property type="match status" value="1"/>
</dbReference>
<evidence type="ECO:0000256" key="11">
    <source>
        <dbReference type="SAM" id="MobiDB-lite"/>
    </source>
</evidence>
<evidence type="ECO:0000259" key="12">
    <source>
        <dbReference type="PROSITE" id="PS51038"/>
    </source>
</evidence>
<dbReference type="Gene3D" id="3.40.50.150">
    <property type="entry name" value="Vaccinia Virus protein VP39"/>
    <property type="match status" value="1"/>
</dbReference>
<keyword evidence="5 10" id="KW-0949">S-adenosyl-L-methionine</keyword>
<dbReference type="PROSITE" id="PS51038">
    <property type="entry name" value="BAH"/>
    <property type="match status" value="1"/>
</dbReference>
<dbReference type="EMBL" id="JARJLG010000065">
    <property type="protein sequence ID" value="KAJ7755004.1"/>
    <property type="molecule type" value="Genomic_DNA"/>
</dbReference>
<dbReference type="PROSITE" id="PS51679">
    <property type="entry name" value="SAM_MT_C5"/>
    <property type="match status" value="1"/>
</dbReference>
<evidence type="ECO:0000256" key="2">
    <source>
        <dbReference type="ARBA" id="ARBA00011975"/>
    </source>
</evidence>
<keyword evidence="7" id="KW-0238">DNA-binding</keyword>
<comment type="similarity">
    <text evidence="10">Belongs to the class I-like SAM-binding methyltransferase superfamily. C5-methyltransferase family.</text>
</comment>
<evidence type="ECO:0000256" key="9">
    <source>
        <dbReference type="PIRSR" id="PIRSR037404-1"/>
    </source>
</evidence>
<proteinExistence type="inferred from homology"/>
<dbReference type="AlphaFoldDB" id="A0AAD7J2R2"/>
<keyword evidence="8" id="KW-0539">Nucleus</keyword>
<evidence type="ECO:0000256" key="7">
    <source>
        <dbReference type="ARBA" id="ARBA00023125"/>
    </source>
</evidence>
<feature type="active site" evidence="9 10">
    <location>
        <position position="830"/>
    </location>
</feature>
<evidence type="ECO:0000256" key="4">
    <source>
        <dbReference type="ARBA" id="ARBA00022679"/>
    </source>
</evidence>
<dbReference type="GO" id="GO:0005634">
    <property type="term" value="C:nucleus"/>
    <property type="evidence" value="ECO:0007669"/>
    <property type="project" value="UniProtKB-SubCell"/>
</dbReference>
<dbReference type="InterPro" id="IPR029063">
    <property type="entry name" value="SAM-dependent_MTases_sf"/>
</dbReference>
<evidence type="ECO:0000256" key="1">
    <source>
        <dbReference type="ARBA" id="ARBA00004123"/>
    </source>
</evidence>
<dbReference type="PANTHER" id="PTHR10629">
    <property type="entry name" value="CYTOSINE-SPECIFIC METHYLTRANSFERASE"/>
    <property type="match status" value="1"/>
</dbReference>
<reference evidence="13" key="1">
    <citation type="submission" date="2023-03" db="EMBL/GenBank/DDBJ databases">
        <title>Massive genome expansion in bonnet fungi (Mycena s.s.) driven by repeated elements and novel gene families across ecological guilds.</title>
        <authorList>
            <consortium name="Lawrence Berkeley National Laboratory"/>
            <person name="Harder C.B."/>
            <person name="Miyauchi S."/>
            <person name="Viragh M."/>
            <person name="Kuo A."/>
            <person name="Thoen E."/>
            <person name="Andreopoulos B."/>
            <person name="Lu D."/>
            <person name="Skrede I."/>
            <person name="Drula E."/>
            <person name="Henrissat B."/>
            <person name="Morin E."/>
            <person name="Kohler A."/>
            <person name="Barry K."/>
            <person name="LaButti K."/>
            <person name="Morin E."/>
            <person name="Salamov A."/>
            <person name="Lipzen A."/>
            <person name="Mereny Z."/>
            <person name="Hegedus B."/>
            <person name="Baldrian P."/>
            <person name="Stursova M."/>
            <person name="Weitz H."/>
            <person name="Taylor A."/>
            <person name="Grigoriev I.V."/>
            <person name="Nagy L.G."/>
            <person name="Martin F."/>
            <person name="Kauserud H."/>
        </authorList>
    </citation>
    <scope>NUCLEOTIDE SEQUENCE</scope>
    <source>
        <strain evidence="13">CBHHK188m</strain>
    </source>
</reference>
<dbReference type="InterPro" id="IPR043151">
    <property type="entry name" value="BAH_sf"/>
</dbReference>
<keyword evidence="3 10" id="KW-0489">Methyltransferase</keyword>
<dbReference type="InterPro" id="IPR001525">
    <property type="entry name" value="C5_MeTfrase"/>
</dbReference>